<gene>
    <name evidence="1" type="ORF">LX87_04788</name>
</gene>
<comment type="caution">
    <text evidence="1">The sequence shown here is derived from an EMBL/GenBank/DDBJ whole genome shotgun (WGS) entry which is preliminary data.</text>
</comment>
<name>A0A327WP56_LARAB</name>
<keyword evidence="2" id="KW-1185">Reference proteome</keyword>
<dbReference type="AlphaFoldDB" id="A0A327WP56"/>
<proteinExistence type="predicted"/>
<dbReference type="EMBL" id="QLMC01000007">
    <property type="protein sequence ID" value="RAJ92458.1"/>
    <property type="molecule type" value="Genomic_DNA"/>
</dbReference>
<sequence>MGTYETAFHLTTFIQKLQLIYFSHTFKSFIINLRLNLAFCLLPNEDDITY</sequence>
<evidence type="ECO:0000313" key="1">
    <source>
        <dbReference type="EMBL" id="RAJ92458.1"/>
    </source>
</evidence>
<organism evidence="1 2">
    <name type="scientific">Larkinella arboricola</name>
    <dbReference type="NCBI Taxonomy" id="643671"/>
    <lineage>
        <taxon>Bacteria</taxon>
        <taxon>Pseudomonadati</taxon>
        <taxon>Bacteroidota</taxon>
        <taxon>Cytophagia</taxon>
        <taxon>Cytophagales</taxon>
        <taxon>Spirosomataceae</taxon>
        <taxon>Larkinella</taxon>
    </lineage>
</organism>
<accession>A0A327WP56</accession>
<reference evidence="1 2" key="1">
    <citation type="submission" date="2018-06" db="EMBL/GenBank/DDBJ databases">
        <title>Genomic Encyclopedia of Archaeal and Bacterial Type Strains, Phase II (KMG-II): from individual species to whole genera.</title>
        <authorList>
            <person name="Goeker M."/>
        </authorList>
    </citation>
    <scope>NUCLEOTIDE SEQUENCE [LARGE SCALE GENOMIC DNA]</scope>
    <source>
        <strain evidence="1 2">DSM 21851</strain>
    </source>
</reference>
<evidence type="ECO:0000313" key="2">
    <source>
        <dbReference type="Proteomes" id="UP000248790"/>
    </source>
</evidence>
<dbReference type="Proteomes" id="UP000248790">
    <property type="component" value="Unassembled WGS sequence"/>
</dbReference>
<protein>
    <submittedName>
        <fullName evidence="1">Uncharacterized protein</fullName>
    </submittedName>
</protein>